<dbReference type="SUPFAM" id="SSF47095">
    <property type="entry name" value="HMG-box"/>
    <property type="match status" value="1"/>
</dbReference>
<dbReference type="SMART" id="SM00398">
    <property type="entry name" value="HMG"/>
    <property type="match status" value="1"/>
</dbReference>
<dbReference type="PROSITE" id="PS50118">
    <property type="entry name" value="HMG_BOX_2"/>
    <property type="match status" value="1"/>
</dbReference>
<dbReference type="GO" id="GO:0005634">
    <property type="term" value="C:nucleus"/>
    <property type="evidence" value="ECO:0007669"/>
    <property type="project" value="UniProtKB-UniRule"/>
</dbReference>
<dbReference type="InterPro" id="IPR036910">
    <property type="entry name" value="HMG_box_dom_sf"/>
</dbReference>
<keyword evidence="7" id="KW-1185">Reference proteome</keyword>
<dbReference type="AlphaFoldDB" id="A0A9N9F6E0"/>
<proteinExistence type="predicted"/>
<dbReference type="Proteomes" id="UP000789759">
    <property type="component" value="Unassembled WGS sequence"/>
</dbReference>
<dbReference type="EMBL" id="CAJVQA010001381">
    <property type="protein sequence ID" value="CAG8512304.1"/>
    <property type="molecule type" value="Genomic_DNA"/>
</dbReference>
<evidence type="ECO:0000256" key="3">
    <source>
        <dbReference type="PROSITE-ProRule" id="PRU00267"/>
    </source>
</evidence>
<dbReference type="OrthoDB" id="6247875at2759"/>
<keyword evidence="2 3" id="KW-0539">Nucleus</keyword>
<dbReference type="Gene3D" id="1.10.30.10">
    <property type="entry name" value="High mobility group box domain"/>
    <property type="match status" value="1"/>
</dbReference>
<dbReference type="PANTHER" id="PTHR45789:SF2">
    <property type="entry name" value="FI18025P1"/>
    <property type="match status" value="1"/>
</dbReference>
<gene>
    <name evidence="6" type="ORF">CPELLU_LOCUS2976</name>
</gene>
<feature type="domain" description="HMG box" evidence="5">
    <location>
        <begin position="73"/>
        <end position="141"/>
    </location>
</feature>
<dbReference type="InterPro" id="IPR051356">
    <property type="entry name" value="SOX/SOX-like_TF"/>
</dbReference>
<evidence type="ECO:0000259" key="5">
    <source>
        <dbReference type="PROSITE" id="PS50118"/>
    </source>
</evidence>
<protein>
    <submittedName>
        <fullName evidence="6">19467_t:CDS:1</fullName>
    </submittedName>
</protein>
<reference evidence="6" key="1">
    <citation type="submission" date="2021-06" db="EMBL/GenBank/DDBJ databases">
        <authorList>
            <person name="Kallberg Y."/>
            <person name="Tangrot J."/>
            <person name="Rosling A."/>
        </authorList>
    </citation>
    <scope>NUCLEOTIDE SEQUENCE</scope>
    <source>
        <strain evidence="6">FL966</strain>
    </source>
</reference>
<sequence length="342" mass="39521">MPKTKPVSVKTIKLKRRKNIHYFETLEFKEKLKLSIEKNFSDFFSNRNDLNFKLALEQLLTPCKKTKKNQDKTPKPQNAFILYRKDIQSEIIKENPNKNLVQISKIIANRWDNAPDETKNQYTILADLCQRVHRDIFPDYKFMSGSEESKKKEPSMKPDELIKPWSILPSTITFSEPKSSQNGKNNPVNSDFSQGNSQGSYESVDMQQEAQFVTESQYLSPNLELGESFQMNEQIESNHLTYLNYEMQSTENLPFNSIENVIMNTTLLQGFNNNSIATLNPNSFILDTTLTFCSLEPTYEQLFNIFAFNNLDNLNALNNMDNLNYLNHLNGLINSLNIGYST</sequence>
<dbReference type="GO" id="GO:0000981">
    <property type="term" value="F:DNA-binding transcription factor activity, RNA polymerase II-specific"/>
    <property type="evidence" value="ECO:0007669"/>
    <property type="project" value="TreeGrafter"/>
</dbReference>
<evidence type="ECO:0000256" key="4">
    <source>
        <dbReference type="SAM" id="MobiDB-lite"/>
    </source>
</evidence>
<evidence type="ECO:0000256" key="1">
    <source>
        <dbReference type="ARBA" id="ARBA00023125"/>
    </source>
</evidence>
<evidence type="ECO:0000256" key="2">
    <source>
        <dbReference type="ARBA" id="ARBA00023242"/>
    </source>
</evidence>
<name>A0A9N9F6E0_9GLOM</name>
<organism evidence="6 7">
    <name type="scientific">Cetraspora pellucida</name>
    <dbReference type="NCBI Taxonomy" id="1433469"/>
    <lineage>
        <taxon>Eukaryota</taxon>
        <taxon>Fungi</taxon>
        <taxon>Fungi incertae sedis</taxon>
        <taxon>Mucoromycota</taxon>
        <taxon>Glomeromycotina</taxon>
        <taxon>Glomeromycetes</taxon>
        <taxon>Diversisporales</taxon>
        <taxon>Gigasporaceae</taxon>
        <taxon>Cetraspora</taxon>
    </lineage>
</organism>
<feature type="DNA-binding region" description="HMG box" evidence="3">
    <location>
        <begin position="73"/>
        <end position="141"/>
    </location>
</feature>
<dbReference type="Pfam" id="PF00505">
    <property type="entry name" value="HMG_box"/>
    <property type="match status" value="1"/>
</dbReference>
<comment type="caution">
    <text evidence="6">The sequence shown here is derived from an EMBL/GenBank/DDBJ whole genome shotgun (WGS) entry which is preliminary data.</text>
</comment>
<evidence type="ECO:0000313" key="7">
    <source>
        <dbReference type="Proteomes" id="UP000789759"/>
    </source>
</evidence>
<dbReference type="InterPro" id="IPR009071">
    <property type="entry name" value="HMG_box_dom"/>
</dbReference>
<accession>A0A9N9F6E0</accession>
<feature type="region of interest" description="Disordered" evidence="4">
    <location>
        <begin position="173"/>
        <end position="205"/>
    </location>
</feature>
<dbReference type="PANTHER" id="PTHR45789">
    <property type="entry name" value="FI18025P1"/>
    <property type="match status" value="1"/>
</dbReference>
<keyword evidence="1 3" id="KW-0238">DNA-binding</keyword>
<evidence type="ECO:0000313" key="6">
    <source>
        <dbReference type="EMBL" id="CAG8512304.1"/>
    </source>
</evidence>
<dbReference type="GO" id="GO:0000978">
    <property type="term" value="F:RNA polymerase II cis-regulatory region sequence-specific DNA binding"/>
    <property type="evidence" value="ECO:0007669"/>
    <property type="project" value="TreeGrafter"/>
</dbReference>
<dbReference type="CDD" id="cd01389">
    <property type="entry name" value="HMG-box_ROX1-like"/>
    <property type="match status" value="1"/>
</dbReference>